<protein>
    <submittedName>
        <fullName evidence="1">Peptidase E</fullName>
    </submittedName>
</protein>
<dbReference type="AlphaFoldDB" id="A0A8J6PWS7"/>
<evidence type="ECO:0000313" key="1">
    <source>
        <dbReference type="EMBL" id="MBD0825065.1"/>
    </source>
</evidence>
<dbReference type="Pfam" id="PF20420">
    <property type="entry name" value="DUF6702"/>
    <property type="match status" value="1"/>
</dbReference>
<dbReference type="EMBL" id="JACVXD010000009">
    <property type="protein sequence ID" value="MBD0825065.1"/>
    <property type="molecule type" value="Genomic_DNA"/>
</dbReference>
<dbReference type="Proteomes" id="UP000621516">
    <property type="component" value="Unassembled WGS sequence"/>
</dbReference>
<organism evidence="1 2">
    <name type="scientific">Aestuariibaculum marinum</name>
    <dbReference type="NCBI Taxonomy" id="2683592"/>
    <lineage>
        <taxon>Bacteria</taxon>
        <taxon>Pseudomonadati</taxon>
        <taxon>Bacteroidota</taxon>
        <taxon>Flavobacteriia</taxon>
        <taxon>Flavobacteriales</taxon>
        <taxon>Flavobacteriaceae</taxon>
    </lineage>
</organism>
<accession>A0A8J6PWS7</accession>
<sequence length="167" mass="19416">MKFIKAALLVFALSFFAFTAVHKYYISVTQINYVEEKQSVQIISRIFIDDFEKLLRERYDENITLAGQNESESVDAYMEKYLKDKLVIKINGEPANLNFIGKAYDVDIAKCYLEIENVKHIETIEITNEVLFDVFSEQQNIVKTNINSKQKSVILFPQKAKVLLKFN</sequence>
<comment type="caution">
    <text evidence="1">The sequence shown here is derived from an EMBL/GenBank/DDBJ whole genome shotgun (WGS) entry which is preliminary data.</text>
</comment>
<name>A0A8J6PWS7_9FLAO</name>
<keyword evidence="2" id="KW-1185">Reference proteome</keyword>
<evidence type="ECO:0000313" key="2">
    <source>
        <dbReference type="Proteomes" id="UP000621516"/>
    </source>
</evidence>
<reference evidence="1 2" key="1">
    <citation type="journal article" date="2018" name="J. Microbiol.">
        <title>Aestuariibaculum marinum sp. nov., a marine bacterium isolated from seawater in South Korea.</title>
        <authorList>
            <person name="Choi J."/>
            <person name="Lee D."/>
            <person name="Jang J.H."/>
            <person name="Cha S."/>
            <person name="Seo T."/>
        </authorList>
    </citation>
    <scope>NUCLEOTIDE SEQUENCE [LARGE SCALE GENOMIC DNA]</scope>
    <source>
        <strain evidence="1 2">IP7</strain>
    </source>
</reference>
<dbReference type="InterPro" id="IPR046525">
    <property type="entry name" value="DUF6702"/>
</dbReference>
<gene>
    <name evidence="1" type="ORF">ICJ85_13665</name>
</gene>
<proteinExistence type="predicted"/>
<dbReference type="RefSeq" id="WP_188224359.1">
    <property type="nucleotide sequence ID" value="NZ_JACVXD010000009.1"/>
</dbReference>